<proteinExistence type="predicted"/>
<name>A0A4V4H8X9_MUSBA</name>
<dbReference type="Proteomes" id="UP000317650">
    <property type="component" value="Chromosome 8"/>
</dbReference>
<dbReference type="EMBL" id="PYDT01000002">
    <property type="protein sequence ID" value="THU69455.1"/>
    <property type="molecule type" value="Genomic_DNA"/>
</dbReference>
<protein>
    <submittedName>
        <fullName evidence="3">Uncharacterized protein</fullName>
    </submittedName>
</protein>
<keyword evidence="4" id="KW-1185">Reference proteome</keyword>
<accession>A0A4V4H8X9</accession>
<evidence type="ECO:0000256" key="2">
    <source>
        <dbReference type="SAM" id="MobiDB-lite"/>
    </source>
</evidence>
<organism evidence="3 4">
    <name type="scientific">Musa balbisiana</name>
    <name type="common">Banana</name>
    <dbReference type="NCBI Taxonomy" id="52838"/>
    <lineage>
        <taxon>Eukaryota</taxon>
        <taxon>Viridiplantae</taxon>
        <taxon>Streptophyta</taxon>
        <taxon>Embryophyta</taxon>
        <taxon>Tracheophyta</taxon>
        <taxon>Spermatophyta</taxon>
        <taxon>Magnoliopsida</taxon>
        <taxon>Liliopsida</taxon>
        <taxon>Zingiberales</taxon>
        <taxon>Musaceae</taxon>
        <taxon>Musa</taxon>
    </lineage>
</organism>
<evidence type="ECO:0000313" key="4">
    <source>
        <dbReference type="Proteomes" id="UP000317650"/>
    </source>
</evidence>
<reference evidence="3 4" key="1">
    <citation type="journal article" date="2019" name="Nat. Plants">
        <title>Genome sequencing of Musa balbisiana reveals subgenome evolution and function divergence in polyploid bananas.</title>
        <authorList>
            <person name="Yao X."/>
        </authorList>
    </citation>
    <scope>NUCLEOTIDE SEQUENCE [LARGE SCALE GENOMIC DNA]</scope>
    <source>
        <strain evidence="4">cv. DH-PKW</strain>
        <tissue evidence="3">Leaves</tissue>
    </source>
</reference>
<feature type="coiled-coil region" evidence="1">
    <location>
        <begin position="28"/>
        <end position="62"/>
    </location>
</feature>
<feature type="region of interest" description="Disordered" evidence="2">
    <location>
        <begin position="110"/>
        <end position="162"/>
    </location>
</feature>
<gene>
    <name evidence="3" type="ORF">C4D60_Mb08t14590</name>
</gene>
<feature type="compositionally biased region" description="Acidic residues" evidence="2">
    <location>
        <begin position="111"/>
        <end position="128"/>
    </location>
</feature>
<sequence length="180" mass="20317">MPARSSGASAKNSNKELQKILWVHRTELRLLRTEAGTLKKKLEEAKAEARVAAEALAEESHLRPEKDKELIEAYKKSEGFEQGLTRTGRVSYEYGYRIALGRFRARHPGSEVEEDPFTSYPEDLEVDMPGDIPFDDRLDVPKSAPFPPKFGPNGQGPERPRMTLAKGRWGRLLVEVDLGR</sequence>
<keyword evidence="1" id="KW-0175">Coiled coil</keyword>
<evidence type="ECO:0000313" key="3">
    <source>
        <dbReference type="EMBL" id="THU69455.1"/>
    </source>
</evidence>
<dbReference type="AlphaFoldDB" id="A0A4V4H8X9"/>
<evidence type="ECO:0000256" key="1">
    <source>
        <dbReference type="SAM" id="Coils"/>
    </source>
</evidence>
<comment type="caution">
    <text evidence="3">The sequence shown here is derived from an EMBL/GenBank/DDBJ whole genome shotgun (WGS) entry which is preliminary data.</text>
</comment>